<reference evidence="3" key="1">
    <citation type="submission" date="2009-09" db="EMBL/GenBank/DDBJ databases">
        <title>The complete chromosome of Sebaldella termitidis ATCC 33386.</title>
        <authorList>
            <consortium name="US DOE Joint Genome Institute (JGI-PGF)"/>
            <person name="Lucas S."/>
            <person name="Copeland A."/>
            <person name="Lapidus A."/>
            <person name="Glavina del Rio T."/>
            <person name="Dalin E."/>
            <person name="Tice H."/>
            <person name="Bruce D."/>
            <person name="Goodwin L."/>
            <person name="Pitluck S."/>
            <person name="Kyrpides N."/>
            <person name="Mavromatis K."/>
            <person name="Ivanova N."/>
            <person name="Mikhailova N."/>
            <person name="Sims D."/>
            <person name="Meincke L."/>
            <person name="Brettin T."/>
            <person name="Detter J.C."/>
            <person name="Han C."/>
            <person name="Larimer F."/>
            <person name="Land M."/>
            <person name="Hauser L."/>
            <person name="Markowitz V."/>
            <person name="Cheng J.F."/>
            <person name="Hugenholtz P."/>
            <person name="Woyke T."/>
            <person name="Wu D."/>
            <person name="Eisen J.A."/>
        </authorList>
    </citation>
    <scope>NUCLEOTIDE SEQUENCE [LARGE SCALE GENOMIC DNA]</scope>
    <source>
        <strain evidence="3">ATCC 33386 / NCTC 11300</strain>
    </source>
</reference>
<reference evidence="2 3" key="2">
    <citation type="journal article" date="2010" name="Stand. Genomic Sci.">
        <title>Complete genome sequence of Sebaldella termitidis type strain (NCTC 11300).</title>
        <authorList>
            <person name="Harmon-Smith M."/>
            <person name="Celia L."/>
            <person name="Chertkov O."/>
            <person name="Lapidus A."/>
            <person name="Copeland A."/>
            <person name="Glavina Del Rio T."/>
            <person name="Nolan M."/>
            <person name="Lucas S."/>
            <person name="Tice H."/>
            <person name="Cheng J.F."/>
            <person name="Han C."/>
            <person name="Detter J.C."/>
            <person name="Bruce D."/>
            <person name="Goodwin L."/>
            <person name="Pitluck S."/>
            <person name="Pati A."/>
            <person name="Liolios K."/>
            <person name="Ivanova N."/>
            <person name="Mavromatis K."/>
            <person name="Mikhailova N."/>
            <person name="Chen A."/>
            <person name="Palaniappan K."/>
            <person name="Land M."/>
            <person name="Hauser L."/>
            <person name="Chang Y.J."/>
            <person name="Jeffries C.D."/>
            <person name="Brettin T."/>
            <person name="Goker M."/>
            <person name="Beck B."/>
            <person name="Bristow J."/>
            <person name="Eisen J.A."/>
            <person name="Markowitz V."/>
            <person name="Hugenholtz P."/>
            <person name="Kyrpides N.C."/>
            <person name="Klenk H.P."/>
            <person name="Chen F."/>
        </authorList>
    </citation>
    <scope>NUCLEOTIDE SEQUENCE [LARGE SCALE GENOMIC DNA]</scope>
    <source>
        <strain evidence="3">ATCC 33386 / NCTC 11300</strain>
    </source>
</reference>
<accession>D1ARP0</accession>
<dbReference type="PROSITE" id="PS51257">
    <property type="entry name" value="PROKAR_LIPOPROTEIN"/>
    <property type="match status" value="1"/>
</dbReference>
<feature type="signal peptide" evidence="1">
    <location>
        <begin position="1"/>
        <end position="29"/>
    </location>
</feature>
<evidence type="ECO:0008006" key="4">
    <source>
        <dbReference type="Google" id="ProtNLM"/>
    </source>
</evidence>
<feature type="chain" id="PRO_5003020424" description="Lipoprotein" evidence="1">
    <location>
        <begin position="30"/>
        <end position="180"/>
    </location>
</feature>
<dbReference type="RefSeq" id="WP_012863108.1">
    <property type="nucleotide sequence ID" value="NC_013517.1"/>
</dbReference>
<proteinExistence type="predicted"/>
<dbReference type="STRING" id="526218.Sterm_3692"/>
<keyword evidence="1" id="KW-0732">Signal</keyword>
<evidence type="ECO:0000313" key="2">
    <source>
        <dbReference type="EMBL" id="ACZ10526.1"/>
    </source>
</evidence>
<protein>
    <recommendedName>
        <fullName evidence="4">Lipoprotein</fullName>
    </recommendedName>
</protein>
<organism evidence="2 3">
    <name type="scientific">Sebaldella termitidis (strain ATCC 33386 / NCTC 11300)</name>
    <dbReference type="NCBI Taxonomy" id="526218"/>
    <lineage>
        <taxon>Bacteria</taxon>
        <taxon>Fusobacteriati</taxon>
        <taxon>Fusobacteriota</taxon>
        <taxon>Fusobacteriia</taxon>
        <taxon>Fusobacteriales</taxon>
        <taxon>Leptotrichiaceae</taxon>
        <taxon>Sebaldella</taxon>
    </lineage>
</organism>
<dbReference type="AlphaFoldDB" id="D1ARP0"/>
<name>D1ARP0_SEBTE</name>
<dbReference type="KEGG" id="str:Sterm_3692"/>
<dbReference type="Proteomes" id="UP000000845">
    <property type="component" value="Chromosome"/>
</dbReference>
<keyword evidence="3" id="KW-1185">Reference proteome</keyword>
<evidence type="ECO:0000313" key="3">
    <source>
        <dbReference type="Proteomes" id="UP000000845"/>
    </source>
</evidence>
<sequence length="180" mass="20070">MKKVKLISLMSVIVLLSSCNSITSTFNTASTTSTMPMVTNDLKMEVAKNVNTITELYAAGKSKVGSEGEEIARNKAEVLAKDALRKAIRSEAYKDIRQKLDVANLKTGDFSDYSVNNYANEIAVKLLNESEKRAEFQTGNTEIGVIYVLSKDRVKEETDDFFQEKLQGEIDRLQNIKTTN</sequence>
<dbReference type="HOGENOM" id="CLU_1495206_0_0_0"/>
<gene>
    <name evidence="2" type="ordered locus">Sterm_3692</name>
</gene>
<dbReference type="EMBL" id="CP001739">
    <property type="protein sequence ID" value="ACZ10526.1"/>
    <property type="molecule type" value="Genomic_DNA"/>
</dbReference>
<evidence type="ECO:0000256" key="1">
    <source>
        <dbReference type="SAM" id="SignalP"/>
    </source>
</evidence>